<sequence>MQHIGHIYFNSFLHATQIVATGKLFRLLASIFLVLENVKKGGLRKDAINVNRDSEMAISLPTIHIKTPLPLVAKGHLSI</sequence>
<evidence type="ECO:0000313" key="2">
    <source>
        <dbReference type="Proteomes" id="UP000214618"/>
    </source>
</evidence>
<reference evidence="1 2" key="1">
    <citation type="submission" date="2016-10" db="EMBL/GenBank/DDBJ databases">
        <title>The whole genome sequencing and assembly of Bacillus simplex DSM 1321 strain.</title>
        <authorList>
            <person name="Park M.-K."/>
            <person name="Lee Y.-J."/>
            <person name="Yi H."/>
            <person name="Bahn Y.-S."/>
            <person name="Kim J.F."/>
            <person name="Lee D.-W."/>
        </authorList>
    </citation>
    <scope>NUCLEOTIDE SEQUENCE [LARGE SCALE GENOMIC DNA]</scope>
    <source>
        <strain evidence="1 2">DSM 1321</strain>
    </source>
</reference>
<protein>
    <submittedName>
        <fullName evidence="1">Uncharacterized protein</fullName>
    </submittedName>
</protein>
<name>A0A223EKT5_9BACI</name>
<accession>A0A223EKT5</accession>
<evidence type="ECO:0000313" key="1">
    <source>
        <dbReference type="EMBL" id="ASS95834.1"/>
    </source>
</evidence>
<dbReference type="AlphaFoldDB" id="A0A223EKT5"/>
<organism evidence="1 2">
    <name type="scientific">Peribacillus simplex NBRC 15720 = DSM 1321</name>
    <dbReference type="NCBI Taxonomy" id="1349754"/>
    <lineage>
        <taxon>Bacteria</taxon>
        <taxon>Bacillati</taxon>
        <taxon>Bacillota</taxon>
        <taxon>Bacilli</taxon>
        <taxon>Bacillales</taxon>
        <taxon>Bacillaceae</taxon>
        <taxon>Peribacillus</taxon>
    </lineage>
</organism>
<dbReference type="Proteomes" id="UP000214618">
    <property type="component" value="Chromosome"/>
</dbReference>
<gene>
    <name evidence="1" type="ORF">BS1321_19135</name>
</gene>
<proteinExistence type="predicted"/>
<dbReference type="EMBL" id="CP017704">
    <property type="protein sequence ID" value="ASS95834.1"/>
    <property type="molecule type" value="Genomic_DNA"/>
</dbReference>